<reference evidence="2" key="1">
    <citation type="journal article" date="2024" name="Proc. Natl. Acad. Sci. U.S.A.">
        <title>Extraordinary preservation of gene collinearity over three hundred million years revealed in homosporous lycophytes.</title>
        <authorList>
            <person name="Li C."/>
            <person name="Wickell D."/>
            <person name="Kuo L.Y."/>
            <person name="Chen X."/>
            <person name="Nie B."/>
            <person name="Liao X."/>
            <person name="Peng D."/>
            <person name="Ji J."/>
            <person name="Jenkins J."/>
            <person name="Williams M."/>
            <person name="Shu S."/>
            <person name="Plott C."/>
            <person name="Barry K."/>
            <person name="Rajasekar S."/>
            <person name="Grimwood J."/>
            <person name="Han X."/>
            <person name="Sun S."/>
            <person name="Hou Z."/>
            <person name="He W."/>
            <person name="Dai G."/>
            <person name="Sun C."/>
            <person name="Schmutz J."/>
            <person name="Leebens-Mack J.H."/>
            <person name="Li F.W."/>
            <person name="Wang L."/>
        </authorList>
    </citation>
    <scope>NUCLEOTIDE SEQUENCE [LARGE SCALE GENOMIC DNA]</scope>
    <source>
        <strain evidence="2">cv. PW_Plant_1</strain>
    </source>
</reference>
<dbReference type="EMBL" id="CM055094">
    <property type="protein sequence ID" value="KAJ7563249.1"/>
    <property type="molecule type" value="Genomic_DNA"/>
</dbReference>
<keyword evidence="2" id="KW-1185">Reference proteome</keyword>
<name>A0ACC2E9K7_DIPCM</name>
<dbReference type="Proteomes" id="UP001162992">
    <property type="component" value="Chromosome 3"/>
</dbReference>
<gene>
    <name evidence="1" type="ORF">O6H91_03G102700</name>
</gene>
<proteinExistence type="predicted"/>
<evidence type="ECO:0000313" key="1">
    <source>
        <dbReference type="EMBL" id="KAJ7563249.1"/>
    </source>
</evidence>
<accession>A0ACC2E9K7</accession>
<protein>
    <submittedName>
        <fullName evidence="1">Uncharacterized protein</fullName>
    </submittedName>
</protein>
<sequence length="772" mass="86012">MILTKVCHLFQYVPLCSYAYPYTLKDFFITCENIHLSCCVYLFFQDHNGSQSIWVTKWIYCMAIINQILNPLLPVALEIGQLHSMERLKASGIFCLNPKRIAIAGKIRIFCFDKTGTLTKEGLDFTGVQCLDKSRTAASPTFGPVLSPEKRDAIDKLVLHGLATCHAVTKFGKGYVGNQVEVKMFSSIGWELLEETHGHKVVRNTEGVELIIIRCYEFDHSRATMSVIVQDYAKAFHVYCKGSFEKIQELSSSNSLPSNYIATAQAHAFEGCYVLGLGHKSLGSTLSIEDVLSLKRDELERELNFIALLIFRNELKGDSRGAIESLKEGQIRPVMVTGDNAQCGHYIAKQCSMVASHVQVLLSELNTDNSISWSLMSSNEGNDAKFLSTEELLSSHSKDLKEGAMELAITGKVFNQLRTTEVMDGLLLSTRIFARFTPADKVKVATMHRDHGLVVGMCGDGGNDCGALRTAHAGLALSEAEASVVSPFTSKDKSVKSVVDLVREGRGALHTSFACYKFLIMYGLMFSILKLCAYWYGIIPCQMDYISIDGIAVLILAYAMTLSYPEEKLGKSRPTSSLLAPSTIASTVGVWALNLLFLVGAVTFMAQQKEYVKWPAKFSHSASWWTLGDNWESTVLFFTMYFQYITAAFIFTFGATYRKNVFANWLLLVSYIGLVALFSVLLLLPNSSFTSQWHVASEQFNKPNADSPVWAMYQEHGGQPSPAMPFSFRFHLWLLILGGLAAVNLWQKIVIEGPVARTLARKYPSNRLKFHF</sequence>
<evidence type="ECO:0000313" key="2">
    <source>
        <dbReference type="Proteomes" id="UP001162992"/>
    </source>
</evidence>
<comment type="caution">
    <text evidence="1">The sequence shown here is derived from an EMBL/GenBank/DDBJ whole genome shotgun (WGS) entry which is preliminary data.</text>
</comment>
<organism evidence="1 2">
    <name type="scientific">Diphasiastrum complanatum</name>
    <name type="common">Issler's clubmoss</name>
    <name type="synonym">Lycopodium complanatum</name>
    <dbReference type="NCBI Taxonomy" id="34168"/>
    <lineage>
        <taxon>Eukaryota</taxon>
        <taxon>Viridiplantae</taxon>
        <taxon>Streptophyta</taxon>
        <taxon>Embryophyta</taxon>
        <taxon>Tracheophyta</taxon>
        <taxon>Lycopodiopsida</taxon>
        <taxon>Lycopodiales</taxon>
        <taxon>Lycopodiaceae</taxon>
        <taxon>Lycopodioideae</taxon>
        <taxon>Diphasiastrum</taxon>
    </lineage>
</organism>